<keyword evidence="8" id="KW-0677">Repeat</keyword>
<keyword evidence="6" id="KW-0874">Quinone</keyword>
<accession>D3P8N0</accession>
<dbReference type="InterPro" id="IPR006656">
    <property type="entry name" value="Mopterin_OxRdtase"/>
</dbReference>
<dbReference type="Gene3D" id="3.40.50.740">
    <property type="match status" value="1"/>
</dbReference>
<evidence type="ECO:0000259" key="15">
    <source>
        <dbReference type="PROSITE" id="PS51085"/>
    </source>
</evidence>
<dbReference type="PANTHER" id="PTHR43105:SF10">
    <property type="entry name" value="NADH-QUINONE OXIDOREDUCTASE SUBUNIT G"/>
    <property type="match status" value="1"/>
</dbReference>
<dbReference type="Gene3D" id="3.30.200.210">
    <property type="match status" value="1"/>
</dbReference>
<dbReference type="KEGG" id="ddf:DEFDS_1612"/>
<dbReference type="RefSeq" id="WP_013008316.1">
    <property type="nucleotide sequence ID" value="NC_013939.1"/>
</dbReference>
<dbReference type="SUPFAM" id="SSF54292">
    <property type="entry name" value="2Fe-2S ferredoxin-like"/>
    <property type="match status" value="1"/>
</dbReference>
<evidence type="ECO:0000256" key="6">
    <source>
        <dbReference type="ARBA" id="ARBA00022719"/>
    </source>
</evidence>
<keyword evidence="7" id="KW-0479">Metal-binding</keyword>
<dbReference type="GO" id="GO:0008137">
    <property type="term" value="F:NADH dehydrogenase (ubiquinone) activity"/>
    <property type="evidence" value="ECO:0007669"/>
    <property type="project" value="InterPro"/>
</dbReference>
<dbReference type="Pfam" id="PF13510">
    <property type="entry name" value="Fer2_4"/>
    <property type="match status" value="1"/>
</dbReference>
<dbReference type="InterPro" id="IPR054351">
    <property type="entry name" value="NADH_UbQ_OxRdtase_ferredoxin"/>
</dbReference>
<evidence type="ECO:0000256" key="9">
    <source>
        <dbReference type="ARBA" id="ARBA00022967"/>
    </source>
</evidence>
<keyword evidence="4" id="KW-0004">4Fe-4S</keyword>
<dbReference type="GO" id="GO:0051539">
    <property type="term" value="F:4 iron, 4 sulfur cluster binding"/>
    <property type="evidence" value="ECO:0007669"/>
    <property type="project" value="UniProtKB-KW"/>
</dbReference>
<feature type="domain" description="4Fe-4S ferredoxin-type" evidence="16">
    <location>
        <begin position="141"/>
        <end position="175"/>
    </location>
</feature>
<dbReference type="PROSITE" id="PS51379">
    <property type="entry name" value="4FE4S_FER_2"/>
    <property type="match status" value="2"/>
</dbReference>
<keyword evidence="5" id="KW-0001">2Fe-2S</keyword>
<dbReference type="SMART" id="SM00929">
    <property type="entry name" value="NADH-G_4Fe-4S_3"/>
    <property type="match status" value="1"/>
</dbReference>
<comment type="cofactor">
    <cofactor evidence="14">
        <name>[2Fe-2S] cluster</name>
        <dbReference type="ChEBI" id="CHEBI:190135"/>
    </cofactor>
</comment>
<sequence length="745" mass="85533">MSRSTGMGKIFINDKPYDFKEGETVLDVARRNDIYIPVMCYLKDITPTGACRLCLVEVEGLEKPVASCVTYAIDGMKVYTDTETVWKQRKRNLEFILIKHPLDCPVCDKAGECMLQDTTYEFGINEESVKSTKPNKPKFDWDMIIHDANLCVLCERCVKVCHEIAGCSALKIEERGFNNLITTVNESGLDCDFCGLCVDFCPVGALLDKPYKHSVRNWDLEYVETSCNYCPVGCSVKYGKHENVIYKSEKGENSYICSLARYAYKYTEHSDRVKTPLVKENGEFKSIEWNAAIDVVKSKLDEVLDRYGKDSVAFVLGSRLSNEALYNYKKLAESIGCEKIVTDVAFYNQKFFNDYYEKFETYDVVGKLEDIKRSDLIFVIGADLQRESLGYKWFLTNGVVHNDSKLVTIGLKRYEYDYYTDVSIVADYGNFANEFEKIKNDDDQIYKDIREYISKAKNVTFIVGNEFLEAEANYKSVFAFVDYIGHDNLNGFFYTFDKPNINAMFNLNLFNRYDVDKLTNEIEDGKIKFLFVADFYPFDTKGYYKKLRNAINKVDYFISADLFLNDFNKNAFAILPVLAHLESEGTYITVDGRVIKYVKVIEPEVDAKSDVEIAYLLGFSKGINLESYSKAVWDNCIKGKFGYPDINYDEVNGLVYKNKTYKVNNTDYKYIEEPKGTKEVFVNAKYHNNHLSTKAAIEKKSDETYRKYYFDVDRSVLVGENAKCDRNLCSLSKGIAKGIVLVPKN</sequence>
<protein>
    <submittedName>
        <fullName evidence="18">Molybdopterin oxidoreductase, molybdopterin-binding subunit</fullName>
    </submittedName>
</protein>
<dbReference type="AlphaFoldDB" id="D3P8N0"/>
<dbReference type="FunFam" id="3.30.70.20:FF:000035">
    <property type="entry name" value="Iron hydrogenase 1"/>
    <property type="match status" value="1"/>
</dbReference>
<dbReference type="PROSITE" id="PS00198">
    <property type="entry name" value="4FE4S_FER_1"/>
    <property type="match status" value="1"/>
</dbReference>
<comment type="similarity">
    <text evidence="3">Belongs to the complex I 75 kDa subunit family.</text>
</comment>
<dbReference type="EMBL" id="AP011529">
    <property type="protein sequence ID" value="BAI81070.1"/>
    <property type="molecule type" value="Genomic_DNA"/>
</dbReference>
<comment type="subcellular location">
    <subcellularLocation>
        <location evidence="2">Membrane</location>
    </subcellularLocation>
</comment>
<dbReference type="GO" id="GO:0046872">
    <property type="term" value="F:metal ion binding"/>
    <property type="evidence" value="ECO:0007669"/>
    <property type="project" value="UniProtKB-KW"/>
</dbReference>
<name>D3P8N0_DEFDS</name>
<dbReference type="Gene3D" id="3.10.20.740">
    <property type="match status" value="1"/>
</dbReference>
<feature type="domain" description="4Fe-4S ferredoxin-type" evidence="16">
    <location>
        <begin position="180"/>
        <end position="211"/>
    </location>
</feature>
<keyword evidence="9" id="KW-1278">Translocase</keyword>
<dbReference type="GO" id="GO:0051537">
    <property type="term" value="F:2 iron, 2 sulfur cluster binding"/>
    <property type="evidence" value="ECO:0007669"/>
    <property type="project" value="UniProtKB-KW"/>
</dbReference>
<dbReference type="Proteomes" id="UP000001520">
    <property type="component" value="Chromosome"/>
</dbReference>
<gene>
    <name evidence="18" type="ordered locus">DEFDS_1612</name>
</gene>
<dbReference type="GO" id="GO:0042773">
    <property type="term" value="P:ATP synthesis coupled electron transport"/>
    <property type="evidence" value="ECO:0007669"/>
    <property type="project" value="InterPro"/>
</dbReference>
<dbReference type="Pfam" id="PF10588">
    <property type="entry name" value="NADH-G_4Fe-4S_3"/>
    <property type="match status" value="1"/>
</dbReference>
<proteinExistence type="inferred from homology"/>
<evidence type="ECO:0000256" key="5">
    <source>
        <dbReference type="ARBA" id="ARBA00022714"/>
    </source>
</evidence>
<comment type="cofactor">
    <cofactor evidence="1">
        <name>[4Fe-4S] cluster</name>
        <dbReference type="ChEBI" id="CHEBI:49883"/>
    </cofactor>
</comment>
<dbReference type="FunFam" id="3.10.20.740:FF:000004">
    <property type="entry name" value="NADH-quinone oxidoreductase"/>
    <property type="match status" value="1"/>
</dbReference>
<feature type="domain" description="4Fe-4S His(Cys)3-ligated-type" evidence="17">
    <location>
        <begin position="84"/>
        <end position="123"/>
    </location>
</feature>
<dbReference type="InterPro" id="IPR050123">
    <property type="entry name" value="Prok_molybdopt-oxidoreductase"/>
</dbReference>
<dbReference type="PROSITE" id="PS00641">
    <property type="entry name" value="COMPLEX1_75K_1"/>
    <property type="match status" value="1"/>
</dbReference>
<evidence type="ECO:0000256" key="13">
    <source>
        <dbReference type="ARBA" id="ARBA00023136"/>
    </source>
</evidence>
<dbReference type="CDD" id="cd00207">
    <property type="entry name" value="fer2"/>
    <property type="match status" value="1"/>
</dbReference>
<keyword evidence="13" id="KW-0472">Membrane</keyword>
<dbReference type="eggNOG" id="COG1034">
    <property type="taxonomic scope" value="Bacteria"/>
</dbReference>
<dbReference type="InterPro" id="IPR000283">
    <property type="entry name" value="NADH_UbQ_OxRdtase_75kDa_su_CS"/>
</dbReference>
<dbReference type="GO" id="GO:0048038">
    <property type="term" value="F:quinone binding"/>
    <property type="evidence" value="ECO:0007669"/>
    <property type="project" value="UniProtKB-KW"/>
</dbReference>
<keyword evidence="19" id="KW-1185">Reference proteome</keyword>
<dbReference type="SUPFAM" id="SSF54862">
    <property type="entry name" value="4Fe-4S ferredoxins"/>
    <property type="match status" value="1"/>
</dbReference>
<dbReference type="InterPro" id="IPR001041">
    <property type="entry name" value="2Fe-2S_ferredoxin-type"/>
</dbReference>
<dbReference type="Gene3D" id="3.30.70.20">
    <property type="match status" value="1"/>
</dbReference>
<evidence type="ECO:0000313" key="19">
    <source>
        <dbReference type="Proteomes" id="UP000001520"/>
    </source>
</evidence>
<dbReference type="Pfam" id="PF22117">
    <property type="entry name" value="Fer4_Nqo3"/>
    <property type="match status" value="1"/>
</dbReference>
<evidence type="ECO:0000256" key="2">
    <source>
        <dbReference type="ARBA" id="ARBA00004370"/>
    </source>
</evidence>
<dbReference type="SUPFAM" id="SSF53706">
    <property type="entry name" value="Formate dehydrogenase/DMSO reductase, domains 1-3"/>
    <property type="match status" value="1"/>
</dbReference>
<evidence type="ECO:0000259" key="17">
    <source>
        <dbReference type="PROSITE" id="PS51839"/>
    </source>
</evidence>
<keyword evidence="10" id="KW-0408">Iron</keyword>
<evidence type="ECO:0000256" key="10">
    <source>
        <dbReference type="ARBA" id="ARBA00023004"/>
    </source>
</evidence>
<dbReference type="PANTHER" id="PTHR43105">
    <property type="entry name" value="RESPIRATORY NITRATE REDUCTASE"/>
    <property type="match status" value="1"/>
</dbReference>
<dbReference type="PROSITE" id="PS51085">
    <property type="entry name" value="2FE2S_FER_2"/>
    <property type="match status" value="1"/>
</dbReference>
<evidence type="ECO:0000256" key="4">
    <source>
        <dbReference type="ARBA" id="ARBA00022485"/>
    </source>
</evidence>
<dbReference type="PROSITE" id="PS51839">
    <property type="entry name" value="4FE4S_HC3"/>
    <property type="match status" value="1"/>
</dbReference>
<dbReference type="InterPro" id="IPR017900">
    <property type="entry name" value="4Fe4S_Fe_S_CS"/>
</dbReference>
<dbReference type="GO" id="GO:0003954">
    <property type="term" value="F:NADH dehydrogenase activity"/>
    <property type="evidence" value="ECO:0007669"/>
    <property type="project" value="TreeGrafter"/>
</dbReference>
<dbReference type="InterPro" id="IPR036010">
    <property type="entry name" value="2Fe-2S_ferredoxin-like_sf"/>
</dbReference>
<keyword evidence="11" id="KW-0411">Iron-sulfur</keyword>
<feature type="domain" description="2Fe-2S ferredoxin-type" evidence="15">
    <location>
        <begin position="8"/>
        <end position="84"/>
    </location>
</feature>
<evidence type="ECO:0000256" key="12">
    <source>
        <dbReference type="ARBA" id="ARBA00023027"/>
    </source>
</evidence>
<dbReference type="InterPro" id="IPR019574">
    <property type="entry name" value="NADH_UbQ_OxRdtase_Gsu_4Fe4S-bd"/>
</dbReference>
<evidence type="ECO:0000256" key="11">
    <source>
        <dbReference type="ARBA" id="ARBA00023014"/>
    </source>
</evidence>
<dbReference type="GO" id="GO:0016020">
    <property type="term" value="C:membrane"/>
    <property type="evidence" value="ECO:0007669"/>
    <property type="project" value="UniProtKB-SubCell"/>
</dbReference>
<evidence type="ECO:0000256" key="14">
    <source>
        <dbReference type="ARBA" id="ARBA00034078"/>
    </source>
</evidence>
<evidence type="ECO:0000256" key="3">
    <source>
        <dbReference type="ARBA" id="ARBA00005404"/>
    </source>
</evidence>
<dbReference type="Pfam" id="PF00384">
    <property type="entry name" value="Molybdopterin"/>
    <property type="match status" value="1"/>
</dbReference>
<reference evidence="18 19" key="1">
    <citation type="journal article" date="2010" name="DNA Res.">
        <title>Bacterial lifestyle in a deep-sea hydrothermal vent chimney revealed by the genome sequence of the thermophilic bacterium Deferribacter desulfuricans SSM1.</title>
        <authorList>
            <person name="Takaki Y."/>
            <person name="Shimamura S."/>
            <person name="Nakagawa S."/>
            <person name="Fukuhara Y."/>
            <person name="Horikawa H."/>
            <person name="Ankai A."/>
            <person name="Harada T."/>
            <person name="Hosoyama A."/>
            <person name="Oguchi A."/>
            <person name="Fukui S."/>
            <person name="Fujita N."/>
            <person name="Takami H."/>
            <person name="Takai K."/>
        </authorList>
    </citation>
    <scope>NUCLEOTIDE SEQUENCE [LARGE SCALE GENOMIC DNA]</scope>
    <source>
        <strain evidence="19">DSM 14783 / JCM 11476 / NBRC 101012 / SSM1</strain>
    </source>
</reference>
<evidence type="ECO:0000256" key="7">
    <source>
        <dbReference type="ARBA" id="ARBA00022723"/>
    </source>
</evidence>
<dbReference type="STRING" id="639282.DEFDS_1612"/>
<evidence type="ECO:0000256" key="1">
    <source>
        <dbReference type="ARBA" id="ARBA00001966"/>
    </source>
</evidence>
<dbReference type="CDD" id="cd00368">
    <property type="entry name" value="Molybdopterin-Binding"/>
    <property type="match status" value="1"/>
</dbReference>
<evidence type="ECO:0000256" key="8">
    <source>
        <dbReference type="ARBA" id="ARBA00022737"/>
    </source>
</evidence>
<evidence type="ECO:0000259" key="16">
    <source>
        <dbReference type="PROSITE" id="PS51379"/>
    </source>
</evidence>
<organism evidence="18 19">
    <name type="scientific">Deferribacter desulfuricans (strain DSM 14783 / JCM 11476 / NBRC 101012 / SSM1)</name>
    <dbReference type="NCBI Taxonomy" id="639282"/>
    <lineage>
        <taxon>Bacteria</taxon>
        <taxon>Pseudomonadati</taxon>
        <taxon>Deferribacterota</taxon>
        <taxon>Deferribacteres</taxon>
        <taxon>Deferribacterales</taxon>
        <taxon>Deferribacteraceae</taxon>
        <taxon>Deferribacter</taxon>
    </lineage>
</organism>
<keyword evidence="12" id="KW-0520">NAD</keyword>
<dbReference type="InterPro" id="IPR017896">
    <property type="entry name" value="4Fe4S_Fe-S-bd"/>
</dbReference>
<evidence type="ECO:0000313" key="18">
    <source>
        <dbReference type="EMBL" id="BAI81070.1"/>
    </source>
</evidence>
<dbReference type="HOGENOM" id="CLU_000422_4_0_0"/>